<dbReference type="PANTHER" id="PTHR21087:SF16">
    <property type="entry name" value="SHIKIMATE KINASE 1, CHLOROPLASTIC"/>
    <property type="match status" value="1"/>
</dbReference>
<comment type="cofactor">
    <cofactor evidence="7">
        <name>Mg(2+)</name>
        <dbReference type="ChEBI" id="CHEBI:18420"/>
    </cofactor>
    <text evidence="7">Binds 1 Mg(2+) ion per subunit.</text>
</comment>
<feature type="binding site" evidence="7">
    <location>
        <position position="78"/>
    </location>
    <ligand>
        <name>substrate</name>
    </ligand>
</feature>
<feature type="binding site" evidence="7">
    <location>
        <position position="57"/>
    </location>
    <ligand>
        <name>substrate</name>
    </ligand>
</feature>
<dbReference type="InterPro" id="IPR027417">
    <property type="entry name" value="P-loop_NTPase"/>
</dbReference>
<comment type="function">
    <text evidence="7">Catalyzes the specific phosphorylation of the 3-hydroxyl group of shikimic acid using ATP as a cosubstrate.</text>
</comment>
<feature type="binding site" evidence="7">
    <location>
        <position position="33"/>
    </location>
    <ligand>
        <name>substrate</name>
    </ligand>
</feature>
<keyword evidence="4 7" id="KW-0418">Kinase</keyword>
<evidence type="ECO:0000313" key="8">
    <source>
        <dbReference type="EMBL" id="MBM7584603.1"/>
    </source>
</evidence>
<dbReference type="EC" id="2.7.1.71" evidence="7"/>
<keyword evidence="3 7" id="KW-0547">Nucleotide-binding</keyword>
<keyword evidence="2 7" id="KW-0808">Transferase</keyword>
<dbReference type="PRINTS" id="PR01100">
    <property type="entry name" value="SHIKIMTKNASE"/>
</dbReference>
<comment type="pathway">
    <text evidence="7">Metabolic intermediate biosynthesis; chorismate biosynthesis; chorismate from D-erythrose 4-phosphate and phosphoenolpyruvate: step 5/7.</text>
</comment>
<keyword evidence="7" id="KW-0963">Cytoplasm</keyword>
<feature type="binding site" evidence="7">
    <location>
        <begin position="11"/>
        <end position="16"/>
    </location>
    <ligand>
        <name>ATP</name>
        <dbReference type="ChEBI" id="CHEBI:30616"/>
    </ligand>
</feature>
<dbReference type="HAMAP" id="MF_00109">
    <property type="entry name" value="Shikimate_kinase"/>
    <property type="match status" value="1"/>
</dbReference>
<comment type="caution">
    <text evidence="7">Lacks conserved residue(s) required for the propagation of feature annotation.</text>
</comment>
<sequence length="173" mass="19897">MSKIFLIGFMGVGKTTVGSELAKELKYKVVDTDHLIEGKIGKDIKSYFKKYGEEAFRKREAEILDELPSENVVVTTGGGIVTYDDSRKKIKRNGIVFFLQCDFEVMMNRLKDDSTRPLLINKSSQEIHNLYLSRLPIYRNTAHYVINTTHLSIDETVEEIVKSLKYDETDHNK</sequence>
<feature type="binding site" evidence="7">
    <location>
        <position position="15"/>
    </location>
    <ligand>
        <name>Mg(2+)</name>
        <dbReference type="ChEBI" id="CHEBI:18420"/>
    </ligand>
</feature>
<comment type="similarity">
    <text evidence="7">Belongs to the shikimate kinase family.</text>
</comment>
<accession>A0ABS2N9S7</accession>
<evidence type="ECO:0000256" key="3">
    <source>
        <dbReference type="ARBA" id="ARBA00022741"/>
    </source>
</evidence>
<dbReference type="Proteomes" id="UP001646157">
    <property type="component" value="Unassembled WGS sequence"/>
</dbReference>
<proteinExistence type="inferred from homology"/>
<comment type="subcellular location">
    <subcellularLocation>
        <location evidence="7">Cytoplasm</location>
    </subcellularLocation>
</comment>
<keyword evidence="1 7" id="KW-0028">Amino-acid biosynthesis</keyword>
<gene>
    <name evidence="7" type="primary">aroK</name>
    <name evidence="8" type="ORF">JOC86_001140</name>
</gene>
<evidence type="ECO:0000256" key="1">
    <source>
        <dbReference type="ARBA" id="ARBA00022605"/>
    </source>
</evidence>
<keyword evidence="6 7" id="KW-0057">Aromatic amino acid biosynthesis</keyword>
<protein>
    <recommendedName>
        <fullName evidence="7">Shikimate kinase</fullName>
        <shortName evidence="7">SK</shortName>
        <ecNumber evidence="7">2.7.1.71</ecNumber>
    </recommendedName>
</protein>
<feature type="binding site" evidence="7">
    <location>
        <position position="116"/>
    </location>
    <ligand>
        <name>ATP</name>
        <dbReference type="ChEBI" id="CHEBI:30616"/>
    </ligand>
</feature>
<reference evidence="8 9" key="1">
    <citation type="submission" date="2021-01" db="EMBL/GenBank/DDBJ databases">
        <title>Genomic Encyclopedia of Type Strains, Phase IV (KMG-IV): sequencing the most valuable type-strain genomes for metagenomic binning, comparative biology and taxonomic classification.</title>
        <authorList>
            <person name="Goeker M."/>
        </authorList>
    </citation>
    <scope>NUCLEOTIDE SEQUENCE [LARGE SCALE GENOMIC DNA]</scope>
    <source>
        <strain evidence="8 9">DSM 24834</strain>
    </source>
</reference>
<keyword evidence="7" id="KW-0460">Magnesium</keyword>
<organism evidence="8 9">
    <name type="scientific">Rossellomorea pakistanensis</name>
    <dbReference type="NCBI Taxonomy" id="992288"/>
    <lineage>
        <taxon>Bacteria</taxon>
        <taxon>Bacillati</taxon>
        <taxon>Bacillota</taxon>
        <taxon>Bacilli</taxon>
        <taxon>Bacillales</taxon>
        <taxon>Bacillaceae</taxon>
        <taxon>Rossellomorea</taxon>
    </lineage>
</organism>
<comment type="catalytic activity">
    <reaction evidence="7">
        <text>shikimate + ATP = 3-phosphoshikimate + ADP + H(+)</text>
        <dbReference type="Rhea" id="RHEA:13121"/>
        <dbReference type="ChEBI" id="CHEBI:15378"/>
        <dbReference type="ChEBI" id="CHEBI:30616"/>
        <dbReference type="ChEBI" id="CHEBI:36208"/>
        <dbReference type="ChEBI" id="CHEBI:145989"/>
        <dbReference type="ChEBI" id="CHEBI:456216"/>
        <dbReference type="EC" id="2.7.1.71"/>
    </reaction>
</comment>
<evidence type="ECO:0000313" key="9">
    <source>
        <dbReference type="Proteomes" id="UP001646157"/>
    </source>
</evidence>
<evidence type="ECO:0000256" key="2">
    <source>
        <dbReference type="ARBA" id="ARBA00022679"/>
    </source>
</evidence>
<dbReference type="GO" id="GO:0004765">
    <property type="term" value="F:shikimate kinase activity"/>
    <property type="evidence" value="ECO:0007669"/>
    <property type="project" value="UniProtKB-EC"/>
</dbReference>
<name>A0ABS2N9S7_9BACI</name>
<comment type="subunit">
    <text evidence="7">Monomer.</text>
</comment>
<keyword evidence="9" id="KW-1185">Reference proteome</keyword>
<dbReference type="PANTHER" id="PTHR21087">
    <property type="entry name" value="SHIKIMATE KINASE"/>
    <property type="match status" value="1"/>
</dbReference>
<comment type="caution">
    <text evidence="8">The sequence shown here is derived from an EMBL/GenBank/DDBJ whole genome shotgun (WGS) entry which is preliminary data.</text>
</comment>
<dbReference type="Gene3D" id="3.40.50.300">
    <property type="entry name" value="P-loop containing nucleotide triphosphate hydrolases"/>
    <property type="match status" value="1"/>
</dbReference>
<keyword evidence="5 7" id="KW-0067">ATP-binding</keyword>
<evidence type="ECO:0000256" key="5">
    <source>
        <dbReference type="ARBA" id="ARBA00022840"/>
    </source>
</evidence>
<evidence type="ECO:0000256" key="6">
    <source>
        <dbReference type="ARBA" id="ARBA00023141"/>
    </source>
</evidence>
<dbReference type="RefSeq" id="WP_205168760.1">
    <property type="nucleotide sequence ID" value="NZ_JAFBDZ010000001.1"/>
</dbReference>
<dbReference type="InterPro" id="IPR031322">
    <property type="entry name" value="Shikimate/glucono_kinase"/>
</dbReference>
<dbReference type="InterPro" id="IPR000623">
    <property type="entry name" value="Shikimate_kinase/TSH1"/>
</dbReference>
<evidence type="ECO:0000256" key="7">
    <source>
        <dbReference type="HAMAP-Rule" id="MF_00109"/>
    </source>
</evidence>
<dbReference type="CDD" id="cd00464">
    <property type="entry name" value="SK"/>
    <property type="match status" value="1"/>
</dbReference>
<feature type="binding site" evidence="7">
    <location>
        <position position="134"/>
    </location>
    <ligand>
        <name>substrate</name>
    </ligand>
</feature>
<dbReference type="Pfam" id="PF01202">
    <property type="entry name" value="SKI"/>
    <property type="match status" value="1"/>
</dbReference>
<dbReference type="SUPFAM" id="SSF52540">
    <property type="entry name" value="P-loop containing nucleoside triphosphate hydrolases"/>
    <property type="match status" value="1"/>
</dbReference>
<evidence type="ECO:0000256" key="4">
    <source>
        <dbReference type="ARBA" id="ARBA00022777"/>
    </source>
</evidence>
<dbReference type="EMBL" id="JAFBDZ010000001">
    <property type="protein sequence ID" value="MBM7584603.1"/>
    <property type="molecule type" value="Genomic_DNA"/>
</dbReference>
<keyword evidence="7" id="KW-0479">Metal-binding</keyword>